<dbReference type="EMBL" id="CP004121">
    <property type="protein sequence ID" value="AGF55868.1"/>
    <property type="molecule type" value="Genomic_DNA"/>
</dbReference>
<gene>
    <name evidence="1" type="ORF">Cspa_c21020</name>
</gene>
<accession>M1MHS7</accession>
<dbReference type="KEGG" id="csr:Cspa_c21020"/>
<keyword evidence="2" id="KW-1185">Reference proteome</keyword>
<name>M1MHS7_9CLOT</name>
<dbReference type="Proteomes" id="UP000011728">
    <property type="component" value="Chromosome"/>
</dbReference>
<dbReference type="HOGENOM" id="CLU_3395881_0_0_9"/>
<organism evidence="1 2">
    <name type="scientific">Clostridium saccharoperbutylacetonicum N1-4(HMT)</name>
    <dbReference type="NCBI Taxonomy" id="931276"/>
    <lineage>
        <taxon>Bacteria</taxon>
        <taxon>Bacillati</taxon>
        <taxon>Bacillota</taxon>
        <taxon>Clostridia</taxon>
        <taxon>Eubacteriales</taxon>
        <taxon>Clostridiaceae</taxon>
        <taxon>Clostridium</taxon>
    </lineage>
</organism>
<evidence type="ECO:0000313" key="1">
    <source>
        <dbReference type="EMBL" id="AGF55868.1"/>
    </source>
</evidence>
<sequence length="31" mass="3587">MINILIVEDDLPISNLIKHNLNIINYGMAEY</sequence>
<dbReference type="AlphaFoldDB" id="M1MHS7"/>
<dbReference type="STRING" id="36745.CLSAP_19280"/>
<reference evidence="1 2" key="1">
    <citation type="submission" date="2013-02" db="EMBL/GenBank/DDBJ databases">
        <title>Genome sequence of Clostridium saccharoperbutylacetonicum N1-4(HMT).</title>
        <authorList>
            <person name="Poehlein A."/>
            <person name="Daniel R."/>
        </authorList>
    </citation>
    <scope>NUCLEOTIDE SEQUENCE [LARGE SCALE GENOMIC DNA]</scope>
    <source>
        <strain evidence="2">N1-4(HMT)</strain>
    </source>
</reference>
<proteinExistence type="predicted"/>
<evidence type="ECO:0000313" key="2">
    <source>
        <dbReference type="Proteomes" id="UP000011728"/>
    </source>
</evidence>
<protein>
    <submittedName>
        <fullName evidence="1">Uncharacterized protein</fullName>
    </submittedName>
</protein>